<evidence type="ECO:0000313" key="2">
    <source>
        <dbReference type="EMBL" id="QAT42015.1"/>
    </source>
</evidence>
<gene>
    <name evidence="2" type="ORF">EQM06_01550</name>
</gene>
<dbReference type="InterPro" id="IPR007345">
    <property type="entry name" value="Polysacch_pyruvyl_Trfase"/>
</dbReference>
<keyword evidence="2" id="KW-0808">Transferase</keyword>
<dbReference type="KEGG" id="amij:EQM06_01550"/>
<dbReference type="AlphaFoldDB" id="A0A410PSX7"/>
<protein>
    <submittedName>
        <fullName evidence="2">Polysaccharide pyruvyl transferase family protein</fullName>
    </submittedName>
</protein>
<dbReference type="GO" id="GO:0016740">
    <property type="term" value="F:transferase activity"/>
    <property type="evidence" value="ECO:0007669"/>
    <property type="project" value="UniProtKB-KW"/>
</dbReference>
<dbReference type="Proteomes" id="UP000287601">
    <property type="component" value="Chromosome"/>
</dbReference>
<accession>A0A410PSX7</accession>
<dbReference type="PANTHER" id="PTHR36836:SF1">
    <property type="entry name" value="COLANIC ACID BIOSYNTHESIS PROTEIN WCAK"/>
    <property type="match status" value="1"/>
</dbReference>
<reference evidence="2 3" key="1">
    <citation type="submission" date="2019-01" db="EMBL/GenBank/DDBJ databases">
        <title>Draft genomes of a novel of Aminipila strains.</title>
        <authorList>
            <person name="Ma S."/>
        </authorList>
    </citation>
    <scope>NUCLEOTIDE SEQUENCE [LARGE SCALE GENOMIC DNA]</scope>
    <source>
        <strain evidence="3">JN-39</strain>
    </source>
</reference>
<dbReference type="OrthoDB" id="1814359at2"/>
<organism evidence="2 3">
    <name type="scientific">Aminipila luticellarii</name>
    <dbReference type="NCBI Taxonomy" id="2507160"/>
    <lineage>
        <taxon>Bacteria</taxon>
        <taxon>Bacillati</taxon>
        <taxon>Bacillota</taxon>
        <taxon>Clostridia</taxon>
        <taxon>Peptostreptococcales</taxon>
        <taxon>Anaerovoracaceae</taxon>
        <taxon>Aminipila</taxon>
    </lineage>
</organism>
<dbReference type="EMBL" id="CP035281">
    <property type="protein sequence ID" value="QAT42015.1"/>
    <property type="molecule type" value="Genomic_DNA"/>
</dbReference>
<proteinExistence type="predicted"/>
<dbReference type="PANTHER" id="PTHR36836">
    <property type="entry name" value="COLANIC ACID BIOSYNTHESIS PROTEIN WCAK"/>
    <property type="match status" value="1"/>
</dbReference>
<evidence type="ECO:0000259" key="1">
    <source>
        <dbReference type="Pfam" id="PF04230"/>
    </source>
</evidence>
<sequence>MKKFLLYGHGGSYNHGAEAIVRTTVDMLRKQNKNCEISLSTHFKNQDKEFNLPVDQFLERNPVSLEKEKKSGNQGLYTAEVYEETLAAINKETVALSVGGDNYCYPNWHKWKVIHERALEAGAKSVLWSCSIEPDQINQDMLKTLESHHLITARESLTYEALKSRGLNNAVLVSDIAFLLEPEEVTLPKNFIRGNTVAINVSPLTARKEASKDILKKGVWNLIHFILNHTDMAIALIPHVTMPMDNDFAYLEDIYGGIQDKARISLVGTDYNVRQLKYIISQCRYGIFARTHASIAAYSTGIPAVAIGYSVKAQGIAKDLNMEEYVLPVNNISNSFSLLDRFKLLCHEEEEIKRTLTNQKQIIEGRANRNITSLNAMLFQEENGYDQKK</sequence>
<name>A0A410PSX7_9FIRM</name>
<dbReference type="Pfam" id="PF04230">
    <property type="entry name" value="PS_pyruv_trans"/>
    <property type="match status" value="1"/>
</dbReference>
<feature type="domain" description="Polysaccharide pyruvyl transferase" evidence="1">
    <location>
        <begin position="14"/>
        <end position="310"/>
    </location>
</feature>
<evidence type="ECO:0000313" key="3">
    <source>
        <dbReference type="Proteomes" id="UP000287601"/>
    </source>
</evidence>
<keyword evidence="3" id="KW-1185">Reference proteome</keyword>
<dbReference type="RefSeq" id="WP_128744669.1">
    <property type="nucleotide sequence ID" value="NZ_CP035281.1"/>
</dbReference>